<organism evidence="3 4">
    <name type="scientific">Thermogutta terrifontis</name>
    <dbReference type="NCBI Taxonomy" id="1331910"/>
    <lineage>
        <taxon>Bacteria</taxon>
        <taxon>Pseudomonadati</taxon>
        <taxon>Planctomycetota</taxon>
        <taxon>Planctomycetia</taxon>
        <taxon>Pirellulales</taxon>
        <taxon>Thermoguttaceae</taxon>
        <taxon>Thermogutta</taxon>
    </lineage>
</organism>
<protein>
    <recommendedName>
        <fullName evidence="5">DUF2066 domain-containing protein</fullName>
    </recommendedName>
</protein>
<accession>A0A286RJR3</accession>
<evidence type="ECO:0000256" key="1">
    <source>
        <dbReference type="SAM" id="MobiDB-lite"/>
    </source>
</evidence>
<dbReference type="KEGG" id="ttf:THTE_3541"/>
<dbReference type="AlphaFoldDB" id="A0A286RJR3"/>
<gene>
    <name evidence="3" type="ORF">THTE_3541</name>
</gene>
<evidence type="ECO:0000256" key="2">
    <source>
        <dbReference type="SAM" id="SignalP"/>
    </source>
</evidence>
<feature type="chain" id="PRO_5013216566" description="DUF2066 domain-containing protein" evidence="2">
    <location>
        <begin position="24"/>
        <end position="397"/>
    </location>
</feature>
<dbReference type="RefSeq" id="WP_157732113.1">
    <property type="nucleotide sequence ID" value="NZ_CP018477.1"/>
</dbReference>
<evidence type="ECO:0000313" key="4">
    <source>
        <dbReference type="Proteomes" id="UP000215086"/>
    </source>
</evidence>
<evidence type="ECO:0008006" key="5">
    <source>
        <dbReference type="Google" id="ProtNLM"/>
    </source>
</evidence>
<feature type="signal peptide" evidence="2">
    <location>
        <begin position="1"/>
        <end position="23"/>
    </location>
</feature>
<dbReference type="Proteomes" id="UP000215086">
    <property type="component" value="Chromosome"/>
</dbReference>
<proteinExistence type="predicted"/>
<dbReference type="EMBL" id="CP018477">
    <property type="protein sequence ID" value="ASV76142.1"/>
    <property type="molecule type" value="Genomic_DNA"/>
</dbReference>
<sequence>MNRSVVVSIAVLGVSVFASFANCASGQTPPTSVSRLFFASGEAFWQRLEQTTSIYWTDVPLREGLLRLAETHGVAIVLDRRCDPGEPVTLTVRQQSLRDVLSAIAHQRSCELGFLVPVVYIGPAEAANWLEIIAAQRRKELQALGRVGTAALRPSPVSWPRLSTPRNLVLQWAKEAGWQLANAEEIPHDLWPEANLPALTIADRITLVLFQFDLTYQVSETGVMTVAPLAPQNGEIKRFWVGNKTSVLAQRWEQQFPGCIVVPSGPEIVVQGPPETLRELARLASDLASSQQSRSSPNSTAAATTDPFAQRRFTVKDGRGTLEGVITQLSRQLGMEVQFDTEAARREGIRLDQLIEFRVTNATVDELWRAILEPRGLTFVRMGRTIRIFPSSHTSAR</sequence>
<keyword evidence="4" id="KW-1185">Reference proteome</keyword>
<keyword evidence="2" id="KW-0732">Signal</keyword>
<evidence type="ECO:0000313" key="3">
    <source>
        <dbReference type="EMBL" id="ASV76142.1"/>
    </source>
</evidence>
<dbReference type="OrthoDB" id="286171at2"/>
<name>A0A286RJR3_9BACT</name>
<feature type="region of interest" description="Disordered" evidence="1">
    <location>
        <begin position="288"/>
        <end position="308"/>
    </location>
</feature>
<reference evidence="3 4" key="1">
    <citation type="journal article" name="Front. Microbiol.">
        <title>Sugar Metabolism of the First Thermophilic Planctomycete Thermogutta terrifontis: Comparative Genomic and Transcriptomic Approaches.</title>
        <authorList>
            <person name="Elcheninov A.G."/>
            <person name="Menzel P."/>
            <person name="Gudbergsdottir S.R."/>
            <person name="Slesarev A.I."/>
            <person name="Kadnikov V.V."/>
            <person name="Krogh A."/>
            <person name="Bonch-Osmolovskaya E.A."/>
            <person name="Peng X."/>
            <person name="Kublanov I.V."/>
        </authorList>
    </citation>
    <scope>NUCLEOTIDE SEQUENCE [LARGE SCALE GENOMIC DNA]</scope>
    <source>
        <strain evidence="3 4">R1</strain>
    </source>
</reference>